<protein>
    <recommendedName>
        <fullName evidence="6">Ferredoxin</fullName>
    </recommendedName>
</protein>
<name>A0A174DPA0_9CLOT</name>
<dbReference type="STRING" id="84024.ERS852471_02888"/>
<evidence type="ECO:0000259" key="7">
    <source>
        <dbReference type="PROSITE" id="PS51379"/>
    </source>
</evidence>
<dbReference type="InterPro" id="IPR017896">
    <property type="entry name" value="4Fe4S_Fe-S-bd"/>
</dbReference>
<evidence type="ECO:0000256" key="4">
    <source>
        <dbReference type="ARBA" id="ARBA00023004"/>
    </source>
</evidence>
<dbReference type="GO" id="GO:0005506">
    <property type="term" value="F:iron ion binding"/>
    <property type="evidence" value="ECO:0007669"/>
    <property type="project" value="UniProtKB-UniRule"/>
</dbReference>
<accession>A0A174DPA0</accession>
<gene>
    <name evidence="8" type="primary">fdx_2</name>
    <name evidence="8" type="ORF">ERS852470_01890</name>
</gene>
<dbReference type="SUPFAM" id="SSF54862">
    <property type="entry name" value="4Fe-4S ferredoxins"/>
    <property type="match status" value="1"/>
</dbReference>
<evidence type="ECO:0000313" key="8">
    <source>
        <dbReference type="EMBL" id="CUO27432.1"/>
    </source>
</evidence>
<dbReference type="PANTHER" id="PTHR36923">
    <property type="entry name" value="FERREDOXIN"/>
    <property type="match status" value="1"/>
</dbReference>
<evidence type="ECO:0000313" key="9">
    <source>
        <dbReference type="Proteomes" id="UP000095558"/>
    </source>
</evidence>
<dbReference type="InterPro" id="IPR001080">
    <property type="entry name" value="3Fe4S_ferredoxin"/>
</dbReference>
<keyword evidence="4 6" id="KW-0408">Iron</keyword>
<dbReference type="EMBL" id="CYZV01000018">
    <property type="protein sequence ID" value="CUO27432.1"/>
    <property type="molecule type" value="Genomic_DNA"/>
</dbReference>
<evidence type="ECO:0000256" key="1">
    <source>
        <dbReference type="ARBA" id="ARBA00022448"/>
    </source>
</evidence>
<comment type="function">
    <text evidence="6">Ferredoxins are iron-sulfur proteins that transfer electrons in a wide variety of metabolic reactions.</text>
</comment>
<sequence length="62" mass="6473">MKAFVDENVCISCGLCEGVCSDVFSLETGVAVAIEGEISSDLEDSVREACDGCPVQAISIEE</sequence>
<dbReference type="InterPro" id="IPR051269">
    <property type="entry name" value="Fe-S_cluster_ET"/>
</dbReference>
<keyword evidence="2 6" id="KW-0479">Metal-binding</keyword>
<dbReference type="Pfam" id="PF13370">
    <property type="entry name" value="Fer4_13"/>
    <property type="match status" value="1"/>
</dbReference>
<evidence type="ECO:0000256" key="2">
    <source>
        <dbReference type="ARBA" id="ARBA00022723"/>
    </source>
</evidence>
<evidence type="ECO:0000256" key="5">
    <source>
        <dbReference type="ARBA" id="ARBA00023014"/>
    </source>
</evidence>
<evidence type="ECO:0000256" key="3">
    <source>
        <dbReference type="ARBA" id="ARBA00022982"/>
    </source>
</evidence>
<organism evidence="8 9">
    <name type="scientific">Clostridium disporicum</name>
    <dbReference type="NCBI Taxonomy" id="84024"/>
    <lineage>
        <taxon>Bacteria</taxon>
        <taxon>Bacillati</taxon>
        <taxon>Bacillota</taxon>
        <taxon>Clostridia</taxon>
        <taxon>Eubacteriales</taxon>
        <taxon>Clostridiaceae</taxon>
        <taxon>Clostridium</taxon>
    </lineage>
</organism>
<dbReference type="PRINTS" id="PR00352">
    <property type="entry name" value="3FE4SFRDOXIN"/>
</dbReference>
<feature type="domain" description="4Fe-4S ferredoxin-type" evidence="7">
    <location>
        <begin position="1"/>
        <end position="29"/>
    </location>
</feature>
<keyword evidence="1 6" id="KW-0813">Transport</keyword>
<dbReference type="Gene3D" id="3.30.70.20">
    <property type="match status" value="1"/>
</dbReference>
<dbReference type="Proteomes" id="UP000095558">
    <property type="component" value="Unassembled WGS sequence"/>
</dbReference>
<dbReference type="RefSeq" id="WP_055276573.1">
    <property type="nucleotide sequence ID" value="NZ_CYZV01000018.1"/>
</dbReference>
<dbReference type="GO" id="GO:0009055">
    <property type="term" value="F:electron transfer activity"/>
    <property type="evidence" value="ECO:0007669"/>
    <property type="project" value="UniProtKB-UniRule"/>
</dbReference>
<dbReference type="PANTHER" id="PTHR36923:SF3">
    <property type="entry name" value="FERREDOXIN"/>
    <property type="match status" value="1"/>
</dbReference>
<proteinExistence type="predicted"/>
<dbReference type="OrthoDB" id="9803319at2"/>
<keyword evidence="3 6" id="KW-0249">Electron transport</keyword>
<dbReference type="GO" id="GO:0051536">
    <property type="term" value="F:iron-sulfur cluster binding"/>
    <property type="evidence" value="ECO:0007669"/>
    <property type="project" value="UniProtKB-KW"/>
</dbReference>
<evidence type="ECO:0000256" key="6">
    <source>
        <dbReference type="RuleBase" id="RU368020"/>
    </source>
</evidence>
<reference evidence="8 9" key="1">
    <citation type="submission" date="2015-09" db="EMBL/GenBank/DDBJ databases">
        <authorList>
            <consortium name="Pathogen Informatics"/>
        </authorList>
    </citation>
    <scope>NUCLEOTIDE SEQUENCE [LARGE SCALE GENOMIC DNA]</scope>
    <source>
        <strain evidence="8 9">2789STDY5834855</strain>
    </source>
</reference>
<dbReference type="AlphaFoldDB" id="A0A174DPA0"/>
<dbReference type="PROSITE" id="PS51379">
    <property type="entry name" value="4FE4S_FER_2"/>
    <property type="match status" value="1"/>
</dbReference>
<keyword evidence="5 6" id="KW-0411">Iron-sulfur</keyword>